<feature type="domain" description="DUF4326" evidence="1">
    <location>
        <begin position="18"/>
        <end position="122"/>
    </location>
</feature>
<accession>A0ABV5E5L2</accession>
<dbReference type="RefSeq" id="WP_376731114.1">
    <property type="nucleotide sequence ID" value="NZ_JAYMRP010000003.1"/>
</dbReference>
<proteinExistence type="predicted"/>
<keyword evidence="3" id="KW-1185">Reference proteome</keyword>
<name>A0ABV5E5L2_9ACTN</name>
<sequence>MTGRQITLDQPRRIQRRRLKGWRAPAGAVYVGRGTRWGNPYLVRQCGPTFGVVDSRTSGVIFGGRSEVEARRVAVDWYRAWAAGQADLSAAVRQQLAGRDLMCWCPLPEPGDPDHCHGAVLLALANETSAR</sequence>
<reference evidence="2 3" key="1">
    <citation type="submission" date="2024-01" db="EMBL/GenBank/DDBJ databases">
        <title>Genome mining of biosynthetic gene clusters to explore secondary metabolites of Streptomyces sp.</title>
        <authorList>
            <person name="Baig A."/>
            <person name="Ajitkumar Shintre N."/>
            <person name="Kumar H."/>
            <person name="Anbarasu A."/>
            <person name="Ramaiah S."/>
        </authorList>
    </citation>
    <scope>NUCLEOTIDE SEQUENCE [LARGE SCALE GENOMIC DNA]</scope>
    <source>
        <strain evidence="2 3">A57</strain>
    </source>
</reference>
<organism evidence="2 3">
    <name type="scientific">Streptomyces broussonetiae</name>
    <dbReference type="NCBI Taxonomy" id="2686304"/>
    <lineage>
        <taxon>Bacteria</taxon>
        <taxon>Bacillati</taxon>
        <taxon>Actinomycetota</taxon>
        <taxon>Actinomycetes</taxon>
        <taxon>Kitasatosporales</taxon>
        <taxon>Streptomycetaceae</taxon>
        <taxon>Streptomyces</taxon>
    </lineage>
</organism>
<dbReference type="InterPro" id="IPR025475">
    <property type="entry name" value="DUF4326"/>
</dbReference>
<evidence type="ECO:0000313" key="2">
    <source>
        <dbReference type="EMBL" id="MFB8772133.1"/>
    </source>
</evidence>
<dbReference type="EMBL" id="JAYMRP010000003">
    <property type="protein sequence ID" value="MFB8772133.1"/>
    <property type="molecule type" value="Genomic_DNA"/>
</dbReference>
<comment type="caution">
    <text evidence="2">The sequence shown here is derived from an EMBL/GenBank/DDBJ whole genome shotgun (WGS) entry which is preliminary data.</text>
</comment>
<dbReference type="Pfam" id="PF14216">
    <property type="entry name" value="DUF4326"/>
    <property type="match status" value="1"/>
</dbReference>
<evidence type="ECO:0000259" key="1">
    <source>
        <dbReference type="Pfam" id="PF14216"/>
    </source>
</evidence>
<protein>
    <submittedName>
        <fullName evidence="2">DUF4326 domain-containing protein</fullName>
    </submittedName>
</protein>
<gene>
    <name evidence="2" type="ORF">VSS16_05210</name>
</gene>
<dbReference type="Proteomes" id="UP001585080">
    <property type="component" value="Unassembled WGS sequence"/>
</dbReference>
<evidence type="ECO:0000313" key="3">
    <source>
        <dbReference type="Proteomes" id="UP001585080"/>
    </source>
</evidence>